<protein>
    <submittedName>
        <fullName evidence="3">Uncharacterized protein</fullName>
    </submittedName>
</protein>
<dbReference type="Proteomes" id="UP000030758">
    <property type="component" value="Unassembled WGS sequence"/>
</dbReference>
<dbReference type="AlphaFoldDB" id="A0A085N8W7"/>
<dbReference type="EMBL" id="KL367530">
    <property type="protein sequence ID" value="KFD65913.1"/>
    <property type="molecule type" value="Genomic_DNA"/>
</dbReference>
<accession>A0A085N8W7</accession>
<feature type="region of interest" description="Disordered" evidence="1">
    <location>
        <begin position="31"/>
        <end position="57"/>
    </location>
</feature>
<name>A0A085N8W7_9BILA</name>
<proteinExistence type="predicted"/>
<reference evidence="3" key="1">
    <citation type="journal article" date="2014" name="Nat. Genet.">
        <title>Genome and transcriptome of the porcine whipworm Trichuris suis.</title>
        <authorList>
            <person name="Jex A.R."/>
            <person name="Nejsum P."/>
            <person name="Schwarz E.M."/>
            <person name="Hu L."/>
            <person name="Young N.D."/>
            <person name="Hall R.S."/>
            <person name="Korhonen P.K."/>
            <person name="Liao S."/>
            <person name="Thamsborg S."/>
            <person name="Xia J."/>
            <person name="Xu P."/>
            <person name="Wang S."/>
            <person name="Scheerlinck J.P."/>
            <person name="Hofmann A."/>
            <person name="Sternberg P.W."/>
            <person name="Wang J."/>
            <person name="Gasser R.B."/>
        </authorList>
    </citation>
    <scope>NUCLEOTIDE SEQUENCE [LARGE SCALE GENOMIC DNA]</scope>
    <source>
        <strain evidence="3">DCEP-RM93F</strain>
    </source>
</reference>
<evidence type="ECO:0000256" key="1">
    <source>
        <dbReference type="SAM" id="MobiDB-lite"/>
    </source>
</evidence>
<gene>
    <name evidence="3" type="ORF">M514_21876</name>
</gene>
<feature type="compositionally biased region" description="Polar residues" evidence="1">
    <location>
        <begin position="39"/>
        <end position="56"/>
    </location>
</feature>
<keyword evidence="2" id="KW-0732">Signal</keyword>
<organism evidence="3">
    <name type="scientific">Trichuris suis</name>
    <name type="common">pig whipworm</name>
    <dbReference type="NCBI Taxonomy" id="68888"/>
    <lineage>
        <taxon>Eukaryota</taxon>
        <taxon>Metazoa</taxon>
        <taxon>Ecdysozoa</taxon>
        <taxon>Nematoda</taxon>
        <taxon>Enoplea</taxon>
        <taxon>Dorylaimia</taxon>
        <taxon>Trichinellida</taxon>
        <taxon>Trichuridae</taxon>
        <taxon>Trichuris</taxon>
    </lineage>
</organism>
<feature type="chain" id="PRO_5001795734" evidence="2">
    <location>
        <begin position="21"/>
        <end position="120"/>
    </location>
</feature>
<sequence>MNGVLVPLFILLIVCERFEAGYVRTQTSWSHEKNEKRQSSSFHVTSSRFPSTTQRPISRRPLDIEGVWENVEEECKERCAMCLFFDCFCIGQEYKRCLERCKSEKGAVVAKQLKTSNRFK</sequence>
<evidence type="ECO:0000256" key="2">
    <source>
        <dbReference type="SAM" id="SignalP"/>
    </source>
</evidence>
<feature type="signal peptide" evidence="2">
    <location>
        <begin position="1"/>
        <end position="20"/>
    </location>
</feature>
<evidence type="ECO:0000313" key="3">
    <source>
        <dbReference type="EMBL" id="KFD65913.1"/>
    </source>
</evidence>